<dbReference type="STRING" id="420662.Mpe_A3543"/>
<proteinExistence type="predicted"/>
<accession>A2SLQ7</accession>
<evidence type="ECO:0008006" key="3">
    <source>
        <dbReference type="Google" id="ProtNLM"/>
    </source>
</evidence>
<dbReference type="InterPro" id="IPR021332">
    <property type="entry name" value="DUF2944"/>
</dbReference>
<dbReference type="AlphaFoldDB" id="A2SLQ7"/>
<dbReference type="EMBL" id="CP000555">
    <property type="protein sequence ID" value="ABM96496.1"/>
    <property type="molecule type" value="Genomic_DNA"/>
</dbReference>
<dbReference type="Pfam" id="PF11161">
    <property type="entry name" value="DUF2944"/>
    <property type="match status" value="1"/>
</dbReference>
<sequence length="178" mass="20187">MDDIVRAALKKWPRVPACHGWLGLDARGDWYMRDDRVQAAGPFPQVKGSRLLHRKLIEFIGRNYEADAEGAWFFQNGPQRVYVELEAAPLVLGVQRVDADYRVQTHTGAEVRQVRSAWLDEYGRLFLDTERGFGLLRSLDMDAAADAVTEGRWTPAERPFAELPRSFGYVLSPQRAGP</sequence>
<reference evidence="1 2" key="1">
    <citation type="journal article" date="2007" name="J. Bacteriol.">
        <title>Whole-genome analysis of the methyl tert-butyl ether-degrading beta-proteobacterium Methylibium petroleiphilum PM1.</title>
        <authorList>
            <person name="Kane S.R."/>
            <person name="Chakicherla A.Y."/>
            <person name="Chain P.S.G."/>
            <person name="Schmidt R."/>
            <person name="Shin M.W."/>
            <person name="Legler T.C."/>
            <person name="Scow K.M."/>
            <person name="Larimer F.W."/>
            <person name="Lucas S.M."/>
            <person name="Richardson P.M."/>
            <person name="Hristova K.R."/>
        </authorList>
    </citation>
    <scope>NUCLEOTIDE SEQUENCE [LARGE SCALE GENOMIC DNA]</scope>
    <source>
        <strain evidence="2">ATCC BAA-1232 / LMG 22953 / PM1</strain>
    </source>
</reference>
<dbReference type="Proteomes" id="UP000000366">
    <property type="component" value="Chromosome"/>
</dbReference>
<dbReference type="HOGENOM" id="CLU_1375933_0_0_4"/>
<dbReference type="KEGG" id="mpt:Mpe_A3543"/>
<organism evidence="1 2">
    <name type="scientific">Methylibium petroleiphilum (strain ATCC BAA-1232 / LMG 22953 / PM1)</name>
    <dbReference type="NCBI Taxonomy" id="420662"/>
    <lineage>
        <taxon>Bacteria</taxon>
        <taxon>Pseudomonadati</taxon>
        <taxon>Pseudomonadota</taxon>
        <taxon>Betaproteobacteria</taxon>
        <taxon>Burkholderiales</taxon>
        <taxon>Sphaerotilaceae</taxon>
        <taxon>Methylibium</taxon>
    </lineage>
</organism>
<protein>
    <recommendedName>
        <fullName evidence="3">DUF2946 domain-containing protein</fullName>
    </recommendedName>
</protein>
<gene>
    <name evidence="1" type="ordered locus">Mpe_A3543</name>
</gene>
<dbReference type="eggNOG" id="ENOG5032RXQ">
    <property type="taxonomic scope" value="Bacteria"/>
</dbReference>
<keyword evidence="2" id="KW-1185">Reference proteome</keyword>
<dbReference type="RefSeq" id="WP_011831116.1">
    <property type="nucleotide sequence ID" value="NC_008825.1"/>
</dbReference>
<evidence type="ECO:0000313" key="2">
    <source>
        <dbReference type="Proteomes" id="UP000000366"/>
    </source>
</evidence>
<evidence type="ECO:0000313" key="1">
    <source>
        <dbReference type="EMBL" id="ABM96496.1"/>
    </source>
</evidence>
<name>A2SLQ7_METPP</name>